<organism evidence="1 2">
    <name type="scientific">Octadecabacter antarcticus 307</name>
    <dbReference type="NCBI Taxonomy" id="391626"/>
    <lineage>
        <taxon>Bacteria</taxon>
        <taxon>Pseudomonadati</taxon>
        <taxon>Pseudomonadota</taxon>
        <taxon>Alphaproteobacteria</taxon>
        <taxon>Rhodobacterales</taxon>
        <taxon>Roseobacteraceae</taxon>
        <taxon>Octadecabacter</taxon>
    </lineage>
</organism>
<proteinExistence type="predicted"/>
<dbReference type="EMBL" id="CP003740">
    <property type="protein sequence ID" value="AGI68531.1"/>
    <property type="molecule type" value="Genomic_DNA"/>
</dbReference>
<dbReference type="Proteomes" id="UP000005307">
    <property type="component" value="Chromosome"/>
</dbReference>
<evidence type="ECO:0000313" key="2">
    <source>
        <dbReference type="Proteomes" id="UP000005307"/>
    </source>
</evidence>
<gene>
    <name evidence="1" type="ORF">OAN307_c29810</name>
</gene>
<dbReference type="HOGENOM" id="CLU_138499_0_0_5"/>
<keyword evidence="2" id="KW-1185">Reference proteome</keyword>
<dbReference type="STRING" id="391626.OAN307_c29810"/>
<name>M9RDR6_9RHOB</name>
<dbReference type="AlphaFoldDB" id="M9RDR6"/>
<evidence type="ECO:0000313" key="1">
    <source>
        <dbReference type="EMBL" id="AGI68531.1"/>
    </source>
</evidence>
<accession>M9RDR6</accession>
<sequence>MSYAPDWILNVVCAKIVERFVTESLPIEAFANRMSQELILKYTDCQPEKLCVITKNMLYFLAEIEDEHPLYYCHSFAYRSVAFDKTGRHRQLKGFFFDPLAPAKKLNSSESVVASFRAFVFRSRSNTSLGAFSDWQVRDHKELANLADILDLRVTLEDAGKT</sequence>
<dbReference type="KEGG" id="oat:OAN307_c29810"/>
<dbReference type="RefSeq" id="WP_015500520.1">
    <property type="nucleotide sequence ID" value="NC_020911.1"/>
</dbReference>
<reference evidence="1 2" key="1">
    <citation type="journal article" date="2013" name="PLoS ONE">
        <title>Poles Apart: Arctic and Antarctic Octadecabacter strains Share High Genome Plasticity and a New Type of Xanthorhodopsin.</title>
        <authorList>
            <person name="Vollmers J."/>
            <person name="Voget S."/>
            <person name="Dietrich S."/>
            <person name="Gollnow K."/>
            <person name="Smits M."/>
            <person name="Meyer K."/>
            <person name="Brinkhoff T."/>
            <person name="Simon M."/>
            <person name="Daniel R."/>
        </authorList>
    </citation>
    <scope>NUCLEOTIDE SEQUENCE [LARGE SCALE GENOMIC DNA]</scope>
    <source>
        <strain evidence="1 2">307</strain>
    </source>
</reference>
<protein>
    <submittedName>
        <fullName evidence="1">Uncharacterized protein</fullName>
    </submittedName>
</protein>